<protein>
    <submittedName>
        <fullName evidence="3">Uncharacterized protein</fullName>
    </submittedName>
</protein>
<dbReference type="PANTHER" id="PTHR38791">
    <property type="entry name" value="ZN(II)2CYS6 TRANSCRIPTION FACTOR (EUROFUNG)-RELATED-RELATED"/>
    <property type="match status" value="1"/>
</dbReference>
<dbReference type="AlphaFoldDB" id="A0A9P8VS08"/>
<evidence type="ECO:0000256" key="1">
    <source>
        <dbReference type="ARBA" id="ARBA00023242"/>
    </source>
</evidence>
<dbReference type="Pfam" id="PF11951">
    <property type="entry name" value="Fungal_trans_2"/>
    <property type="match status" value="1"/>
</dbReference>
<comment type="caution">
    <text evidence="3">The sequence shown here is derived from an EMBL/GenBank/DDBJ whole genome shotgun (WGS) entry which is preliminary data.</text>
</comment>
<dbReference type="EMBL" id="JAGPYM010000039">
    <property type="protein sequence ID" value="KAH6874444.1"/>
    <property type="molecule type" value="Genomic_DNA"/>
</dbReference>
<feature type="region of interest" description="Disordered" evidence="2">
    <location>
        <begin position="1"/>
        <end position="29"/>
    </location>
</feature>
<dbReference type="InterPro" id="IPR021858">
    <property type="entry name" value="Fun_TF"/>
</dbReference>
<keyword evidence="1" id="KW-0539">Nucleus</keyword>
<feature type="compositionally biased region" description="Basic residues" evidence="2">
    <location>
        <begin position="9"/>
        <end position="18"/>
    </location>
</feature>
<dbReference type="PANTHER" id="PTHR38791:SF13">
    <property type="entry name" value="ZN(2)-C6 FUNGAL-TYPE DOMAIN-CONTAINING PROTEIN"/>
    <property type="match status" value="1"/>
</dbReference>
<evidence type="ECO:0000313" key="4">
    <source>
        <dbReference type="Proteomes" id="UP000777438"/>
    </source>
</evidence>
<accession>A0A9P8VS08</accession>
<feature type="compositionally biased region" description="Polar residues" evidence="2">
    <location>
        <begin position="19"/>
        <end position="29"/>
    </location>
</feature>
<dbReference type="InterPro" id="IPR053175">
    <property type="entry name" value="DHMBA_Reg_Transcription_Factor"/>
</dbReference>
<gene>
    <name evidence="3" type="ORF">B0T10DRAFT_586429</name>
</gene>
<keyword evidence="4" id="KW-1185">Reference proteome</keyword>
<organism evidence="3 4">
    <name type="scientific">Thelonectria olida</name>
    <dbReference type="NCBI Taxonomy" id="1576542"/>
    <lineage>
        <taxon>Eukaryota</taxon>
        <taxon>Fungi</taxon>
        <taxon>Dikarya</taxon>
        <taxon>Ascomycota</taxon>
        <taxon>Pezizomycotina</taxon>
        <taxon>Sordariomycetes</taxon>
        <taxon>Hypocreomycetidae</taxon>
        <taxon>Hypocreales</taxon>
        <taxon>Nectriaceae</taxon>
        <taxon>Thelonectria</taxon>
    </lineage>
</organism>
<evidence type="ECO:0000313" key="3">
    <source>
        <dbReference type="EMBL" id="KAH6874444.1"/>
    </source>
</evidence>
<dbReference type="Proteomes" id="UP000777438">
    <property type="component" value="Unassembled WGS sequence"/>
</dbReference>
<evidence type="ECO:0000256" key="2">
    <source>
        <dbReference type="SAM" id="MobiDB-lite"/>
    </source>
</evidence>
<dbReference type="OrthoDB" id="4220372at2759"/>
<sequence length="470" mass="52564">MFRDETTRTRNRFHHWNTRTRGSDSTSASNAPLSLALITPAYRLAPSAEDAAICHFYQTIIDTLSDEDPAYYLHTQLPSLYARSDLGSALRLATEAISYAVSVKLVREATLLSRIRYVRAIQAIGKAIQDPREARNDETLYAILLLCGYETILQNQNTPPAWGAHVDGAAALVKFRGTSEVHTPLSRSMFSFVRKSVVLGHMQICRPVDKIFTVPGATTSLHESPEDHLISTAAKIPNLQYRSNCLFNKPQEASENDTETLFSSAMALDRELSDWASNIPTTWSYSAAINVSDPATSKFTSGQVHRYPNFYIARVWNFYRVSRLVIQSVLVRAISRLPMLTETHTKKEYRKSKIEGSSMELVNDICASVPFLLGHDLSKMKLPATSGRTKQETSWPGVEENGATRTGRFSLIWPLYVACSASSVPEAQREWMHMQLRFLAENGESQAHVVCLTKSQTLLGGAENFRFDCV</sequence>
<name>A0A9P8VS08_9HYPO</name>
<proteinExistence type="predicted"/>
<reference evidence="3 4" key="1">
    <citation type="journal article" date="2021" name="Nat. Commun.">
        <title>Genetic determinants of endophytism in the Arabidopsis root mycobiome.</title>
        <authorList>
            <person name="Mesny F."/>
            <person name="Miyauchi S."/>
            <person name="Thiergart T."/>
            <person name="Pickel B."/>
            <person name="Atanasova L."/>
            <person name="Karlsson M."/>
            <person name="Huettel B."/>
            <person name="Barry K.W."/>
            <person name="Haridas S."/>
            <person name="Chen C."/>
            <person name="Bauer D."/>
            <person name="Andreopoulos W."/>
            <person name="Pangilinan J."/>
            <person name="LaButti K."/>
            <person name="Riley R."/>
            <person name="Lipzen A."/>
            <person name="Clum A."/>
            <person name="Drula E."/>
            <person name="Henrissat B."/>
            <person name="Kohler A."/>
            <person name="Grigoriev I.V."/>
            <person name="Martin F.M."/>
            <person name="Hacquard S."/>
        </authorList>
    </citation>
    <scope>NUCLEOTIDE SEQUENCE [LARGE SCALE GENOMIC DNA]</scope>
    <source>
        <strain evidence="3 4">MPI-CAGE-CH-0241</strain>
    </source>
</reference>